<dbReference type="Gene3D" id="1.20.810.10">
    <property type="entry name" value="Cytochrome Bc1 Complex, Chain C"/>
    <property type="match status" value="1"/>
</dbReference>
<comment type="caution">
    <text evidence="3">The sequence shown here is derived from an EMBL/GenBank/DDBJ whole genome shotgun (WGS) entry which is preliminary data.</text>
</comment>
<reference evidence="3 4" key="1">
    <citation type="journal article" date="2013" name="BMC Microbiol.">
        <title>Identification of the type II cytochrome c maturation pathway in anammox bacteria by comparative genomics.</title>
        <authorList>
            <person name="Ferousi C."/>
            <person name="Speth D.R."/>
            <person name="Reimann J."/>
            <person name="Op den Camp H.J."/>
            <person name="Allen J.W."/>
            <person name="Keltjens J.T."/>
            <person name="Jetten M.S."/>
        </authorList>
    </citation>
    <scope>NUCLEOTIDE SEQUENCE [LARGE SCALE GENOMIC DNA]</scope>
    <source>
        <strain evidence="3">RU1</strain>
    </source>
</reference>
<feature type="transmembrane region" description="Helical" evidence="1">
    <location>
        <begin position="163"/>
        <end position="183"/>
    </location>
</feature>
<dbReference type="PANTHER" id="PTHR19271:SF16">
    <property type="entry name" value="CYTOCHROME B"/>
    <property type="match status" value="1"/>
</dbReference>
<dbReference type="GO" id="GO:0022904">
    <property type="term" value="P:respiratory electron transport chain"/>
    <property type="evidence" value="ECO:0007669"/>
    <property type="project" value="InterPro"/>
</dbReference>
<protein>
    <submittedName>
        <fullName evidence="3">Cytochrome b6</fullName>
    </submittedName>
</protein>
<dbReference type="SUPFAM" id="SSF81342">
    <property type="entry name" value="Transmembrane di-heme cytochromes"/>
    <property type="match status" value="1"/>
</dbReference>
<keyword evidence="4" id="KW-1185">Reference proteome</keyword>
<dbReference type="GO" id="GO:0016491">
    <property type="term" value="F:oxidoreductase activity"/>
    <property type="evidence" value="ECO:0007669"/>
    <property type="project" value="InterPro"/>
</dbReference>
<dbReference type="PANTHER" id="PTHR19271">
    <property type="entry name" value="CYTOCHROME B"/>
    <property type="match status" value="1"/>
</dbReference>
<evidence type="ECO:0000256" key="1">
    <source>
        <dbReference type="SAM" id="Phobius"/>
    </source>
</evidence>
<name>A0A0M2UY83_9BACT</name>
<feature type="transmembrane region" description="Helical" evidence="1">
    <location>
        <begin position="133"/>
        <end position="151"/>
    </location>
</feature>
<dbReference type="PROSITE" id="PS51002">
    <property type="entry name" value="CYTB_NTER"/>
    <property type="match status" value="1"/>
</dbReference>
<dbReference type="PATRIC" id="fig|380242.3.peg.268"/>
<dbReference type="InterPro" id="IPR016174">
    <property type="entry name" value="Di-haem_cyt_TM"/>
</dbReference>
<keyword evidence="1" id="KW-0812">Transmembrane</keyword>
<dbReference type="Proteomes" id="UP000034954">
    <property type="component" value="Unassembled WGS sequence"/>
</dbReference>
<evidence type="ECO:0000313" key="4">
    <source>
        <dbReference type="Proteomes" id="UP000034954"/>
    </source>
</evidence>
<gene>
    <name evidence="3" type="ORF">BROFUL_00219</name>
</gene>
<keyword evidence="1" id="KW-0472">Membrane</keyword>
<dbReference type="EMBL" id="LAQJ01000027">
    <property type="protein sequence ID" value="KKO21048.1"/>
    <property type="molecule type" value="Genomic_DNA"/>
</dbReference>
<dbReference type="AlphaFoldDB" id="A0A0M2UY83"/>
<dbReference type="GO" id="GO:0009055">
    <property type="term" value="F:electron transfer activity"/>
    <property type="evidence" value="ECO:0007669"/>
    <property type="project" value="InterPro"/>
</dbReference>
<accession>A0A0M2UY83</accession>
<proteinExistence type="predicted"/>
<keyword evidence="1" id="KW-1133">Transmembrane helix</keyword>
<dbReference type="InterPro" id="IPR005797">
    <property type="entry name" value="Cyt_b/b6_N"/>
</dbReference>
<feature type="domain" description="Cytochrome b/b6 N-terminal region profile" evidence="2">
    <location>
        <begin position="44"/>
        <end position="274"/>
    </location>
</feature>
<dbReference type="InterPro" id="IPR027387">
    <property type="entry name" value="Cytb/b6-like_sf"/>
</dbReference>
<organism evidence="3 4">
    <name type="scientific">Candidatus Brocadia fulgida</name>
    <dbReference type="NCBI Taxonomy" id="380242"/>
    <lineage>
        <taxon>Bacteria</taxon>
        <taxon>Pseudomonadati</taxon>
        <taxon>Planctomycetota</taxon>
        <taxon>Candidatus Brocadiia</taxon>
        <taxon>Candidatus Brocadiales</taxon>
        <taxon>Candidatus Brocadiaceae</taxon>
        <taxon>Candidatus Brocadia</taxon>
    </lineage>
</organism>
<evidence type="ECO:0000313" key="3">
    <source>
        <dbReference type="EMBL" id="KKO21048.1"/>
    </source>
</evidence>
<evidence type="ECO:0000259" key="2">
    <source>
        <dbReference type="PROSITE" id="PS51002"/>
    </source>
</evidence>
<sequence>MIHKPTENIWTKYKALLKEKGCFGMLKEVTVNSQVWKSVFRHTFADTPKNRMLKVVSNVFMHLHPAKVKRHAPQLKFTWCMGGISFFLFLVLTFTGVLLMFYYRPTVHDAYWDIKDLEYQVPFGAILRNLHRWSAHLMVITVWFHMFRVFATGSYKPPREFNWCVGVVLLVLTLLLSFTGYLLTWDQLGFWAVTVGTNMARSTPLIGHEGPFGEQLGMTAHNDVRFALLGGSLVGGNALLRAYVWHCIGLPLIISIFMMVHFWRIRKDGGISGPL</sequence>
<dbReference type="Pfam" id="PF00033">
    <property type="entry name" value="Cytochrome_B"/>
    <property type="match status" value="1"/>
</dbReference>
<dbReference type="GO" id="GO:0016020">
    <property type="term" value="C:membrane"/>
    <property type="evidence" value="ECO:0007669"/>
    <property type="project" value="InterPro"/>
</dbReference>
<feature type="transmembrane region" description="Helical" evidence="1">
    <location>
        <begin position="77"/>
        <end position="103"/>
    </location>
</feature>
<feature type="transmembrane region" description="Helical" evidence="1">
    <location>
        <begin position="243"/>
        <end position="263"/>
    </location>
</feature>